<dbReference type="InterPro" id="IPR031825">
    <property type="entry name" value="RXLR"/>
</dbReference>
<comment type="function">
    <text evidence="5">Effector that suppresses plant defense responses during pathogen infection.</text>
</comment>
<evidence type="ECO:0000313" key="6">
    <source>
        <dbReference type="EMBL" id="KAF4144434.1"/>
    </source>
</evidence>
<accession>A0A8S9UZ46</accession>
<dbReference type="PROSITE" id="PS51257">
    <property type="entry name" value="PROKAR_LIPOPROTEIN"/>
    <property type="match status" value="1"/>
</dbReference>
<comment type="caution">
    <text evidence="6">The sequence shown here is derived from an EMBL/GenBank/DDBJ whole genome shotgun (WGS) entry which is preliminary data.</text>
</comment>
<evidence type="ECO:0000313" key="7">
    <source>
        <dbReference type="Proteomes" id="UP000704712"/>
    </source>
</evidence>
<evidence type="ECO:0000256" key="3">
    <source>
        <dbReference type="ARBA" id="ARBA00022525"/>
    </source>
</evidence>
<organism evidence="6 7">
    <name type="scientific">Phytophthora infestans</name>
    <name type="common">Potato late blight agent</name>
    <name type="synonym">Botrytis infestans</name>
    <dbReference type="NCBI Taxonomy" id="4787"/>
    <lineage>
        <taxon>Eukaryota</taxon>
        <taxon>Sar</taxon>
        <taxon>Stramenopiles</taxon>
        <taxon>Oomycota</taxon>
        <taxon>Peronosporomycetes</taxon>
        <taxon>Peronosporales</taxon>
        <taxon>Peronosporaceae</taxon>
        <taxon>Phytophthora</taxon>
    </lineage>
</organism>
<name>A0A8S9UZ46_PHYIN</name>
<keyword evidence="3 5" id="KW-0964">Secreted</keyword>
<dbReference type="AlphaFoldDB" id="A0A8S9UZ46"/>
<feature type="chain" id="PRO_5035964162" description="RxLR effector protein" evidence="5">
    <location>
        <begin position="21"/>
        <end position="107"/>
    </location>
</feature>
<sequence length="107" mass="11438">MRVPHIVLVTAVYLLSSCNAQLPAEVISKLPSHQVDAVASDVNRMLRSHKPIDNGNSEGEERAKLDNSVSDLVDDAALGAAKLTKSKSFSSMTVDEEIAALRTFTSG</sequence>
<keyword evidence="4 5" id="KW-0732">Signal</keyword>
<dbReference type="EMBL" id="JAACNO010000857">
    <property type="protein sequence ID" value="KAF4144434.1"/>
    <property type="molecule type" value="Genomic_DNA"/>
</dbReference>
<evidence type="ECO:0000256" key="5">
    <source>
        <dbReference type="RuleBase" id="RU367124"/>
    </source>
</evidence>
<comment type="domain">
    <text evidence="5">The RxLR-dEER motif acts to carry the protein into the host cell cytoplasm through binding to cell surface phosphatidylinositol-3-phosphate.</text>
</comment>
<dbReference type="GO" id="GO:0005576">
    <property type="term" value="C:extracellular region"/>
    <property type="evidence" value="ECO:0007669"/>
    <property type="project" value="UniProtKB-SubCell"/>
</dbReference>
<dbReference type="Pfam" id="PF16810">
    <property type="entry name" value="RXLR"/>
    <property type="match status" value="1"/>
</dbReference>
<feature type="signal peptide" evidence="5">
    <location>
        <begin position="1"/>
        <end position="20"/>
    </location>
</feature>
<dbReference type="Proteomes" id="UP000704712">
    <property type="component" value="Unassembled WGS sequence"/>
</dbReference>
<evidence type="ECO:0000256" key="1">
    <source>
        <dbReference type="ARBA" id="ARBA00004613"/>
    </source>
</evidence>
<evidence type="ECO:0000256" key="4">
    <source>
        <dbReference type="ARBA" id="ARBA00022729"/>
    </source>
</evidence>
<proteinExistence type="inferred from homology"/>
<reference evidence="6" key="1">
    <citation type="submission" date="2020-03" db="EMBL/GenBank/DDBJ databases">
        <title>Hybrid Assembly of Korean Phytophthora infestans isolates.</title>
        <authorList>
            <person name="Prokchorchik M."/>
            <person name="Lee Y."/>
            <person name="Seo J."/>
            <person name="Cho J.-H."/>
            <person name="Park Y.-E."/>
            <person name="Jang D.-C."/>
            <person name="Im J.-S."/>
            <person name="Choi J.-G."/>
            <person name="Park H.-J."/>
            <person name="Lee G.-B."/>
            <person name="Lee Y.-G."/>
            <person name="Hong S.-Y."/>
            <person name="Cho K."/>
            <person name="Sohn K.H."/>
        </authorList>
    </citation>
    <scope>NUCLEOTIDE SEQUENCE</scope>
    <source>
        <strain evidence="6">KR_2_A2</strain>
    </source>
</reference>
<protein>
    <recommendedName>
        <fullName evidence="5">RxLR effector protein</fullName>
    </recommendedName>
</protein>
<comment type="subcellular location">
    <subcellularLocation>
        <location evidence="1 5">Secreted</location>
    </subcellularLocation>
</comment>
<gene>
    <name evidence="6" type="ORF">GN958_ATG06365</name>
</gene>
<comment type="similarity">
    <text evidence="2 5">Belongs to the RxLR effector family.</text>
</comment>
<evidence type="ECO:0000256" key="2">
    <source>
        <dbReference type="ARBA" id="ARBA00010400"/>
    </source>
</evidence>